<dbReference type="Proteomes" id="UP000217446">
    <property type="component" value="Unassembled WGS sequence"/>
</dbReference>
<comment type="caution">
    <text evidence="1">The sequence shown here is derived from an EMBL/GenBank/DDBJ whole genome shotgun (WGS) entry which is preliminary data.</text>
</comment>
<name>A0A250VTP3_STROL</name>
<accession>A0A250VTP3</accession>
<proteinExistence type="predicted"/>
<sequence>MAAQPPQPEITPSLWRLQNRITDLLSEATDPLEARRYFTGLRVMSAVLHATWPQGRPFHPDCRTHSKSTSIS</sequence>
<dbReference type="EMBL" id="BDQI01000037">
    <property type="protein sequence ID" value="GAX57567.1"/>
    <property type="molecule type" value="Genomic_DNA"/>
</dbReference>
<evidence type="ECO:0000313" key="1">
    <source>
        <dbReference type="EMBL" id="GAX57567.1"/>
    </source>
</evidence>
<protein>
    <submittedName>
        <fullName evidence="1">Uncharacterized protein</fullName>
    </submittedName>
</protein>
<reference evidence="2" key="1">
    <citation type="submission" date="2017-05" db="EMBL/GenBank/DDBJ databases">
        <title>Streptomyces olivochromogenes NBRC 3561 whole genome shotgun sequence.</title>
        <authorList>
            <person name="Dohra H."/>
            <person name="Kodani S."/>
        </authorList>
    </citation>
    <scope>NUCLEOTIDE SEQUENCE [LARGE SCALE GENOMIC DNA]</scope>
    <source>
        <strain evidence="2">NBRC 3561</strain>
    </source>
</reference>
<evidence type="ECO:0000313" key="2">
    <source>
        <dbReference type="Proteomes" id="UP000217446"/>
    </source>
</evidence>
<keyword evidence="2" id="KW-1185">Reference proteome</keyword>
<dbReference type="AlphaFoldDB" id="A0A250VTP3"/>
<gene>
    <name evidence="1" type="ORF">SO3561_09137</name>
</gene>
<organism evidence="1 2">
    <name type="scientific">Streptomyces olivochromogenes</name>
    <dbReference type="NCBI Taxonomy" id="1963"/>
    <lineage>
        <taxon>Bacteria</taxon>
        <taxon>Bacillati</taxon>
        <taxon>Actinomycetota</taxon>
        <taxon>Actinomycetes</taxon>
        <taxon>Kitasatosporales</taxon>
        <taxon>Streptomycetaceae</taxon>
        <taxon>Streptomyces</taxon>
    </lineage>
</organism>